<keyword evidence="2" id="KW-0805">Transcription regulation</keyword>
<dbReference type="InterPro" id="IPR001471">
    <property type="entry name" value="AP2/ERF_dom"/>
</dbReference>
<evidence type="ECO:0000313" key="9">
    <source>
        <dbReference type="Proteomes" id="UP000886520"/>
    </source>
</evidence>
<gene>
    <name evidence="8" type="ORF">GOP47_0015384</name>
</gene>
<comment type="subcellular location">
    <subcellularLocation>
        <location evidence="1">Nucleus</location>
    </subcellularLocation>
</comment>
<dbReference type="AlphaFoldDB" id="A0A9D4ZB73"/>
<keyword evidence="5" id="KW-0539">Nucleus</keyword>
<dbReference type="PROSITE" id="PS51032">
    <property type="entry name" value="AP2_ERF"/>
    <property type="match status" value="1"/>
</dbReference>
<organism evidence="8 9">
    <name type="scientific">Adiantum capillus-veneris</name>
    <name type="common">Maidenhair fern</name>
    <dbReference type="NCBI Taxonomy" id="13818"/>
    <lineage>
        <taxon>Eukaryota</taxon>
        <taxon>Viridiplantae</taxon>
        <taxon>Streptophyta</taxon>
        <taxon>Embryophyta</taxon>
        <taxon>Tracheophyta</taxon>
        <taxon>Polypodiopsida</taxon>
        <taxon>Polypodiidae</taxon>
        <taxon>Polypodiales</taxon>
        <taxon>Pteridineae</taxon>
        <taxon>Pteridaceae</taxon>
        <taxon>Vittarioideae</taxon>
        <taxon>Adiantum</taxon>
    </lineage>
</organism>
<proteinExistence type="predicted"/>
<dbReference type="SUPFAM" id="SSF54171">
    <property type="entry name" value="DNA-binding domain"/>
    <property type="match status" value="1"/>
</dbReference>
<dbReference type="InterPro" id="IPR016177">
    <property type="entry name" value="DNA-bd_dom_sf"/>
</dbReference>
<name>A0A9D4ZB73_ADICA</name>
<feature type="non-terminal residue" evidence="8">
    <location>
        <position position="118"/>
    </location>
</feature>
<evidence type="ECO:0000259" key="7">
    <source>
        <dbReference type="PROSITE" id="PS51032"/>
    </source>
</evidence>
<sequence>QPLTERFEASLWVPKELLQNYSPDEEDAAQAAGPEITNSNSESISKESKKTKKGKQIYLGIFDTEDEAARAHDRAVLKFYEGKAAKQTKLLNFKASEYDNELELRRTMDPNKFVAHIR</sequence>
<feature type="domain" description="AP2/ERF" evidence="7">
    <location>
        <begin position="1"/>
        <end position="94"/>
    </location>
</feature>
<dbReference type="SMART" id="SM00380">
    <property type="entry name" value="AP2"/>
    <property type="match status" value="1"/>
</dbReference>
<evidence type="ECO:0000256" key="3">
    <source>
        <dbReference type="ARBA" id="ARBA00023125"/>
    </source>
</evidence>
<protein>
    <recommendedName>
        <fullName evidence="7">AP2/ERF domain-containing protein</fullName>
    </recommendedName>
</protein>
<dbReference type="InterPro" id="IPR036955">
    <property type="entry name" value="AP2/ERF_dom_sf"/>
</dbReference>
<dbReference type="GO" id="GO:0005634">
    <property type="term" value="C:nucleus"/>
    <property type="evidence" value="ECO:0007669"/>
    <property type="project" value="UniProtKB-SubCell"/>
</dbReference>
<keyword evidence="9" id="KW-1185">Reference proteome</keyword>
<evidence type="ECO:0000256" key="2">
    <source>
        <dbReference type="ARBA" id="ARBA00023015"/>
    </source>
</evidence>
<dbReference type="PANTHER" id="PTHR32467:SF90">
    <property type="entry name" value="AP2-LIKE ETHYLENE-RESPONSIVE TRANSCRIPTION FACTOR AIL1"/>
    <property type="match status" value="1"/>
</dbReference>
<evidence type="ECO:0000256" key="6">
    <source>
        <dbReference type="SAM" id="MobiDB-lite"/>
    </source>
</evidence>
<reference evidence="8" key="1">
    <citation type="submission" date="2021-01" db="EMBL/GenBank/DDBJ databases">
        <title>Adiantum capillus-veneris genome.</title>
        <authorList>
            <person name="Fang Y."/>
            <person name="Liao Q."/>
        </authorList>
    </citation>
    <scope>NUCLEOTIDE SEQUENCE</scope>
    <source>
        <strain evidence="8">H3</strain>
        <tissue evidence="8">Leaf</tissue>
    </source>
</reference>
<dbReference type="PANTHER" id="PTHR32467">
    <property type="entry name" value="AP2-LIKE ETHYLENE-RESPONSIVE TRANSCRIPTION FACTOR"/>
    <property type="match status" value="1"/>
</dbReference>
<keyword evidence="4" id="KW-0804">Transcription</keyword>
<dbReference type="Proteomes" id="UP000886520">
    <property type="component" value="Chromosome 15"/>
</dbReference>
<accession>A0A9D4ZB73</accession>
<dbReference type="GO" id="GO:0003677">
    <property type="term" value="F:DNA binding"/>
    <property type="evidence" value="ECO:0007669"/>
    <property type="project" value="UniProtKB-KW"/>
</dbReference>
<dbReference type="GO" id="GO:0003700">
    <property type="term" value="F:DNA-binding transcription factor activity"/>
    <property type="evidence" value="ECO:0007669"/>
    <property type="project" value="InterPro"/>
</dbReference>
<dbReference type="Gene3D" id="3.30.730.10">
    <property type="entry name" value="AP2/ERF domain"/>
    <property type="match status" value="1"/>
</dbReference>
<evidence type="ECO:0000256" key="1">
    <source>
        <dbReference type="ARBA" id="ARBA00004123"/>
    </source>
</evidence>
<comment type="caution">
    <text evidence="8">The sequence shown here is derived from an EMBL/GenBank/DDBJ whole genome shotgun (WGS) entry which is preliminary data.</text>
</comment>
<dbReference type="EMBL" id="JABFUD020000015">
    <property type="protein sequence ID" value="KAI5069083.1"/>
    <property type="molecule type" value="Genomic_DNA"/>
</dbReference>
<evidence type="ECO:0000313" key="8">
    <source>
        <dbReference type="EMBL" id="KAI5069083.1"/>
    </source>
</evidence>
<feature type="region of interest" description="Disordered" evidence="6">
    <location>
        <begin position="22"/>
        <end position="53"/>
    </location>
</feature>
<evidence type="ECO:0000256" key="5">
    <source>
        <dbReference type="ARBA" id="ARBA00023242"/>
    </source>
</evidence>
<dbReference type="OrthoDB" id="207175at2759"/>
<keyword evidence="3" id="KW-0238">DNA-binding</keyword>
<evidence type="ECO:0000256" key="4">
    <source>
        <dbReference type="ARBA" id="ARBA00023163"/>
    </source>
</evidence>
<feature type="non-terminal residue" evidence="8">
    <location>
        <position position="1"/>
    </location>
</feature>